<dbReference type="GO" id="GO:0004499">
    <property type="term" value="F:N,N-dimethylaniline monooxygenase activity"/>
    <property type="evidence" value="ECO:0007669"/>
    <property type="project" value="InterPro"/>
</dbReference>
<dbReference type="STRING" id="546874.SAMN04488544_2401"/>
<comment type="similarity">
    <text evidence="1">Belongs to the FMO family.</text>
</comment>
<evidence type="ECO:0000256" key="5">
    <source>
        <dbReference type="ARBA" id="ARBA00022857"/>
    </source>
</evidence>
<dbReference type="PIRSF" id="PIRSF000332">
    <property type="entry name" value="FMO"/>
    <property type="match status" value="1"/>
</dbReference>
<reference evidence="9" key="1">
    <citation type="submission" date="2016-10" db="EMBL/GenBank/DDBJ databases">
        <authorList>
            <person name="Varghese N."/>
            <person name="Submissions S."/>
        </authorList>
    </citation>
    <scope>NUCLEOTIDE SEQUENCE [LARGE SCALE GENOMIC DNA]</scope>
    <source>
        <strain evidence="9">DSM 21743</strain>
    </source>
</reference>
<protein>
    <submittedName>
        <fullName evidence="8">Predicted flavoprotein CzcO associated with the cation diffusion facilitator CzcD</fullName>
    </submittedName>
</protein>
<evidence type="ECO:0000313" key="8">
    <source>
        <dbReference type="EMBL" id="SDU94686.1"/>
    </source>
</evidence>
<dbReference type="InterPro" id="IPR020946">
    <property type="entry name" value="Flavin_mOase-like"/>
</dbReference>
<dbReference type="SUPFAM" id="SSF51905">
    <property type="entry name" value="FAD/NAD(P)-binding domain"/>
    <property type="match status" value="2"/>
</dbReference>
<dbReference type="AlphaFoldDB" id="A0A1H2MQA1"/>
<dbReference type="Proteomes" id="UP000198825">
    <property type="component" value="Chromosome I"/>
</dbReference>
<evidence type="ECO:0000256" key="1">
    <source>
        <dbReference type="ARBA" id="ARBA00009183"/>
    </source>
</evidence>
<feature type="region of interest" description="Disordered" evidence="7">
    <location>
        <begin position="431"/>
        <end position="458"/>
    </location>
</feature>
<dbReference type="InterPro" id="IPR000960">
    <property type="entry name" value="Flavin_mOase"/>
</dbReference>
<evidence type="ECO:0000256" key="6">
    <source>
        <dbReference type="ARBA" id="ARBA00023002"/>
    </source>
</evidence>
<comment type="similarity">
    <text evidence="2">Belongs to the FAD-binding monooxygenase family.</text>
</comment>
<sequence>MVEAAPRYCVIGAGAAGLAALQTLLGAGRTVDCFEASDRVGGHWNTDYEALHLITSRDVTGYAGFPMPADYPLFPSRDQVTAYLNAYADAHDLRPRITFGVRVESVEPVPLLNGGPGSTGSAGWVVRTSDGAQRAYDGVFVANGHLHDQRVPQVPGEFTGTQVHSGSYSSTADVEGRRVLVVGSGNSGCDLAVDAAQHRLEVSICIRSGHYFQPKTFFGVPRSELGWLKQFTFEEQDLLTRLLITASKGTYENYPGLPEPPFRTLAEGAPIVNELLLYWIQHGRVTVVPGIERFEGRTVHFADGSAGEFDTILWATGFHPSLPFLADDLLQTDGGVPLRTAGGVVPAGLDRLYLIGLAAPRGPQIALYPVQSQLALSMAELWEDGLDRSLAAALEAEQPLERRIDMVRPDWETQMEASRDLVQRLAAELGARLTTEPPHPPHEPVPEEGSYDEAAAVG</sequence>
<dbReference type="GO" id="GO:0050661">
    <property type="term" value="F:NADP binding"/>
    <property type="evidence" value="ECO:0007669"/>
    <property type="project" value="InterPro"/>
</dbReference>
<keyword evidence="5" id="KW-0521">NADP</keyword>
<keyword evidence="3" id="KW-0285">Flavoprotein</keyword>
<dbReference type="GO" id="GO:0050660">
    <property type="term" value="F:flavin adenine dinucleotide binding"/>
    <property type="evidence" value="ECO:0007669"/>
    <property type="project" value="InterPro"/>
</dbReference>
<dbReference type="InterPro" id="IPR036188">
    <property type="entry name" value="FAD/NAD-bd_sf"/>
</dbReference>
<keyword evidence="9" id="KW-1185">Reference proteome</keyword>
<accession>A0A1H2MQA1</accession>
<dbReference type="PANTHER" id="PTHR23023">
    <property type="entry name" value="DIMETHYLANILINE MONOOXYGENASE"/>
    <property type="match status" value="1"/>
</dbReference>
<organism evidence="8 9">
    <name type="scientific">Microlunatus sagamiharensis</name>
    <dbReference type="NCBI Taxonomy" id="546874"/>
    <lineage>
        <taxon>Bacteria</taxon>
        <taxon>Bacillati</taxon>
        <taxon>Actinomycetota</taxon>
        <taxon>Actinomycetes</taxon>
        <taxon>Propionibacteriales</taxon>
        <taxon>Propionibacteriaceae</taxon>
        <taxon>Microlunatus</taxon>
    </lineage>
</organism>
<keyword evidence="6" id="KW-0560">Oxidoreductase</keyword>
<dbReference type="InterPro" id="IPR050346">
    <property type="entry name" value="FMO-like"/>
</dbReference>
<evidence type="ECO:0000256" key="7">
    <source>
        <dbReference type="SAM" id="MobiDB-lite"/>
    </source>
</evidence>
<proteinExistence type="inferred from homology"/>
<evidence type="ECO:0000256" key="3">
    <source>
        <dbReference type="ARBA" id="ARBA00022630"/>
    </source>
</evidence>
<name>A0A1H2MQA1_9ACTN</name>
<evidence type="ECO:0000256" key="4">
    <source>
        <dbReference type="ARBA" id="ARBA00022827"/>
    </source>
</evidence>
<keyword evidence="4" id="KW-0274">FAD</keyword>
<evidence type="ECO:0000256" key="2">
    <source>
        <dbReference type="ARBA" id="ARBA00010139"/>
    </source>
</evidence>
<evidence type="ECO:0000313" key="9">
    <source>
        <dbReference type="Proteomes" id="UP000198825"/>
    </source>
</evidence>
<gene>
    <name evidence="8" type="ORF">SAMN04488544_2401</name>
</gene>
<dbReference type="Pfam" id="PF00743">
    <property type="entry name" value="FMO-like"/>
    <property type="match status" value="1"/>
</dbReference>
<dbReference type="OrthoDB" id="5168853at2"/>
<dbReference type="Gene3D" id="3.50.50.60">
    <property type="entry name" value="FAD/NAD(P)-binding domain"/>
    <property type="match status" value="1"/>
</dbReference>
<dbReference type="EMBL" id="LT629799">
    <property type="protein sequence ID" value="SDU94686.1"/>
    <property type="molecule type" value="Genomic_DNA"/>
</dbReference>
<dbReference type="PRINTS" id="PR00370">
    <property type="entry name" value="FMOXYGENASE"/>
</dbReference>